<dbReference type="AlphaFoldDB" id="A0A494TIG2"/>
<organism evidence="2 3">
    <name type="scientific">Sphingomonas paeninsulae</name>
    <dbReference type="NCBI Taxonomy" id="2319844"/>
    <lineage>
        <taxon>Bacteria</taxon>
        <taxon>Pseudomonadati</taxon>
        <taxon>Pseudomonadota</taxon>
        <taxon>Alphaproteobacteria</taxon>
        <taxon>Sphingomonadales</taxon>
        <taxon>Sphingomonadaceae</taxon>
        <taxon>Sphingomonas</taxon>
    </lineage>
</organism>
<evidence type="ECO:0000256" key="1">
    <source>
        <dbReference type="SAM" id="SignalP"/>
    </source>
</evidence>
<dbReference type="KEGG" id="spha:D3Y57_05670"/>
<feature type="chain" id="PRO_5019736350" evidence="1">
    <location>
        <begin position="27"/>
        <end position="90"/>
    </location>
</feature>
<dbReference type="RefSeq" id="WP_121152186.1">
    <property type="nucleotide sequence ID" value="NZ_CP032829.1"/>
</dbReference>
<sequence>MRFLLLLSALLSAMVGSGAVARPALAQTHQAVGLVGVLAPKAAEAAQARRPVTGLPRIVDAAEAGVTVATRTVVAISPTDAPIYAMRLRV</sequence>
<gene>
    <name evidence="2" type="ORF">D3Y57_05670</name>
</gene>
<proteinExistence type="predicted"/>
<reference evidence="2 3" key="1">
    <citation type="submission" date="2018-09" db="EMBL/GenBank/DDBJ databases">
        <title>Sphingomonas peninsula sp. nov., isolated from fildes peninsula, Antarctic soil.</title>
        <authorList>
            <person name="Yingchao G."/>
        </authorList>
    </citation>
    <scope>NUCLEOTIDE SEQUENCE [LARGE SCALE GENOMIC DNA]</scope>
    <source>
        <strain evidence="2 3">YZ-8</strain>
    </source>
</reference>
<evidence type="ECO:0000313" key="2">
    <source>
        <dbReference type="EMBL" id="AYJ85561.1"/>
    </source>
</evidence>
<protein>
    <submittedName>
        <fullName evidence="2">Uncharacterized protein</fullName>
    </submittedName>
</protein>
<name>A0A494TIG2_SPHPE</name>
<dbReference type="Proteomes" id="UP000276254">
    <property type="component" value="Chromosome"/>
</dbReference>
<feature type="signal peptide" evidence="1">
    <location>
        <begin position="1"/>
        <end position="26"/>
    </location>
</feature>
<evidence type="ECO:0000313" key="3">
    <source>
        <dbReference type="Proteomes" id="UP000276254"/>
    </source>
</evidence>
<accession>A0A494TIG2</accession>
<keyword evidence="1" id="KW-0732">Signal</keyword>
<keyword evidence="3" id="KW-1185">Reference proteome</keyword>
<dbReference type="EMBL" id="CP032829">
    <property type="protein sequence ID" value="AYJ85561.1"/>
    <property type="molecule type" value="Genomic_DNA"/>
</dbReference>